<keyword evidence="3" id="KW-1185">Reference proteome</keyword>
<dbReference type="AlphaFoldDB" id="A0A091DJP5"/>
<accession>A0A091DJP5</accession>
<feature type="signal peptide" evidence="1">
    <location>
        <begin position="1"/>
        <end position="17"/>
    </location>
</feature>
<evidence type="ECO:0000313" key="2">
    <source>
        <dbReference type="EMBL" id="KFO23021.1"/>
    </source>
</evidence>
<keyword evidence="1" id="KW-0732">Signal</keyword>
<feature type="chain" id="PRO_5001872029" evidence="1">
    <location>
        <begin position="18"/>
        <end position="167"/>
    </location>
</feature>
<dbReference type="EMBL" id="KN123860">
    <property type="protein sequence ID" value="KFO23021.1"/>
    <property type="molecule type" value="Genomic_DNA"/>
</dbReference>
<name>A0A091DJP5_FUKDA</name>
<proteinExistence type="predicted"/>
<reference evidence="2 3" key="1">
    <citation type="submission" date="2013-11" db="EMBL/GenBank/DDBJ databases">
        <title>The Damaraland mole rat (Fukomys damarensis) genome and evolution of African mole rats.</title>
        <authorList>
            <person name="Gladyshev V.N."/>
            <person name="Fang X."/>
        </authorList>
    </citation>
    <scope>NUCLEOTIDE SEQUENCE [LARGE SCALE GENOMIC DNA]</scope>
    <source>
        <tissue evidence="2">Liver</tissue>
    </source>
</reference>
<evidence type="ECO:0000313" key="3">
    <source>
        <dbReference type="Proteomes" id="UP000028990"/>
    </source>
</evidence>
<gene>
    <name evidence="2" type="ORF">H920_15594</name>
</gene>
<protein>
    <submittedName>
        <fullName evidence="2">Uncharacterized protein</fullName>
    </submittedName>
</protein>
<dbReference type="Proteomes" id="UP000028990">
    <property type="component" value="Unassembled WGS sequence"/>
</dbReference>
<evidence type="ECO:0000256" key="1">
    <source>
        <dbReference type="SAM" id="SignalP"/>
    </source>
</evidence>
<organism evidence="2 3">
    <name type="scientific">Fukomys damarensis</name>
    <name type="common">Damaraland mole rat</name>
    <name type="synonym">Cryptomys damarensis</name>
    <dbReference type="NCBI Taxonomy" id="885580"/>
    <lineage>
        <taxon>Eukaryota</taxon>
        <taxon>Metazoa</taxon>
        <taxon>Chordata</taxon>
        <taxon>Craniata</taxon>
        <taxon>Vertebrata</taxon>
        <taxon>Euteleostomi</taxon>
        <taxon>Mammalia</taxon>
        <taxon>Eutheria</taxon>
        <taxon>Euarchontoglires</taxon>
        <taxon>Glires</taxon>
        <taxon>Rodentia</taxon>
        <taxon>Hystricomorpha</taxon>
        <taxon>Bathyergidae</taxon>
        <taxon>Fukomys</taxon>
    </lineage>
</organism>
<sequence>MLLFKLSLFLRSPFWQGSIPGSRGTDRQINLILEEANSPEEKSMYGDGLGSGWYKFCVEICLDDGDDDDSEDGEKDDHETEGEDVVGVRKMAAVSVVAVLTLQMVLMVASMLENYLSGFISQTTEFVTTVIYDEEHKKVLHLLPNIDKTVPSLLDTVDAYQYEISTR</sequence>